<proteinExistence type="predicted"/>
<dbReference type="InterPro" id="IPR029069">
    <property type="entry name" value="HotDog_dom_sf"/>
</dbReference>
<evidence type="ECO:0000313" key="2">
    <source>
        <dbReference type="EMBL" id="SVA39272.1"/>
    </source>
</evidence>
<sequence length="98" mass="11015">MKYSTQIDLSHPSLKGHFPGQPIVPGVVILDEMIKAFRKERGHHCKIQKIPSVKFLLPLEPGAQIEFIFDIANNLVRFTGKCGEKNIMLGQLEYSIAP</sequence>
<gene>
    <name evidence="2" type="ORF">METZ01_LOCUS92126</name>
</gene>
<dbReference type="Gene3D" id="3.10.129.10">
    <property type="entry name" value="Hotdog Thioesterase"/>
    <property type="match status" value="1"/>
</dbReference>
<accession>A0A381VG71</accession>
<feature type="domain" description="ApeI dehydratase-like" evidence="1">
    <location>
        <begin position="3"/>
        <end position="80"/>
    </location>
</feature>
<organism evidence="2">
    <name type="scientific">marine metagenome</name>
    <dbReference type="NCBI Taxonomy" id="408172"/>
    <lineage>
        <taxon>unclassified sequences</taxon>
        <taxon>metagenomes</taxon>
        <taxon>ecological metagenomes</taxon>
    </lineage>
</organism>
<dbReference type="InterPro" id="IPR054545">
    <property type="entry name" value="ApeI-like"/>
</dbReference>
<reference evidence="2" key="1">
    <citation type="submission" date="2018-05" db="EMBL/GenBank/DDBJ databases">
        <authorList>
            <person name="Lanie J.A."/>
            <person name="Ng W.-L."/>
            <person name="Kazmierczak K.M."/>
            <person name="Andrzejewski T.M."/>
            <person name="Davidsen T.M."/>
            <person name="Wayne K.J."/>
            <person name="Tettelin H."/>
            <person name="Glass J.I."/>
            <person name="Rusch D."/>
            <person name="Podicherti R."/>
            <person name="Tsui H.-C.T."/>
            <person name="Winkler M.E."/>
        </authorList>
    </citation>
    <scope>NUCLEOTIDE SEQUENCE</scope>
</reference>
<dbReference type="Pfam" id="PF22818">
    <property type="entry name" value="ApeI-like"/>
    <property type="match status" value="1"/>
</dbReference>
<evidence type="ECO:0000259" key="1">
    <source>
        <dbReference type="Pfam" id="PF22818"/>
    </source>
</evidence>
<dbReference type="SUPFAM" id="SSF54637">
    <property type="entry name" value="Thioesterase/thiol ester dehydrase-isomerase"/>
    <property type="match status" value="1"/>
</dbReference>
<protein>
    <recommendedName>
        <fullName evidence="1">ApeI dehydratase-like domain-containing protein</fullName>
    </recommendedName>
</protein>
<dbReference type="EMBL" id="UINC01008734">
    <property type="protein sequence ID" value="SVA39272.1"/>
    <property type="molecule type" value="Genomic_DNA"/>
</dbReference>
<dbReference type="AlphaFoldDB" id="A0A381VG71"/>
<name>A0A381VG71_9ZZZZ</name>